<reference evidence="1 2" key="1">
    <citation type="journal article" date="2022" name="Hortic Res">
        <title>A haplotype resolved chromosomal level avocado genome allows analysis of novel avocado genes.</title>
        <authorList>
            <person name="Nath O."/>
            <person name="Fletcher S.J."/>
            <person name="Hayward A."/>
            <person name="Shaw L.M."/>
            <person name="Masouleh A.K."/>
            <person name="Furtado A."/>
            <person name="Henry R.J."/>
            <person name="Mitter N."/>
        </authorList>
    </citation>
    <scope>NUCLEOTIDE SEQUENCE [LARGE SCALE GENOMIC DNA]</scope>
    <source>
        <strain evidence="2">cv. Hass</strain>
    </source>
</reference>
<name>A0ACC2KNF6_PERAE</name>
<dbReference type="Proteomes" id="UP001234297">
    <property type="component" value="Chromosome 10"/>
</dbReference>
<evidence type="ECO:0000313" key="1">
    <source>
        <dbReference type="EMBL" id="KAJ8622680.1"/>
    </source>
</evidence>
<comment type="caution">
    <text evidence="1">The sequence shown here is derived from an EMBL/GenBank/DDBJ whole genome shotgun (WGS) entry which is preliminary data.</text>
</comment>
<proteinExistence type="predicted"/>
<sequence>MAMVESIVSLLSLILILMIVLLLAACLLACRPWRFFFCSSSSSSASPTCSIQADDIEKPLIPHDLNVATDPRNDLARISSLEGSGVQIEGGFSSPRTHGLVCEQRVASTDVQSRQCASLLLDVITEPSEDLLVGQTLRCSPLSSWPIEDRKHVRNEDEDYNSASVLDDDRYHVSLPEGSRVQFDVGFNSPRTHEPVFMQRTASTDVHASQGASLGLDVIAEPSEDLLVGQTLKRSLVSSWPVQDRKHGRTEEPDYRSSSVLDDEKYHISLPEDIAGQTSAGSSSLTLEVKSGPSRGLCCTLQSTNNSRLPFILGRVPPSGLLLKDSEVSGKHAMINWNLNKLKWELVDMGSLNGTLLNSHVVNQPDSERRQWSEPIELSSGDIITLGTTSKVFVKIAQHVEHQIPFGVGMASDPMALRRGGKKLPMEDVCYYQWPLPGVEQFGLFCIFDGHGGANAAKTASKSLPKIVADILLISERREKVLSLYDASEVLRDAFAQTEAAMNEHQYEGCTATVLLVWADRHEEFFAQCANVGDSACVINIGEKQITMTEDHRITSQSERNRLRKAGPPLGDGETRLCGLNIARMLGDKFLKEQDARFSPEPYVSQVVHIPKGRKAFALLASDGLWDVISVKKVVQLVLQTKERYGADMENSAERIAKFVLSEARTLRTKDNTSTIFLDFDTIRTVPCNIFS</sequence>
<evidence type="ECO:0000313" key="2">
    <source>
        <dbReference type="Proteomes" id="UP001234297"/>
    </source>
</evidence>
<organism evidence="1 2">
    <name type="scientific">Persea americana</name>
    <name type="common">Avocado</name>
    <dbReference type="NCBI Taxonomy" id="3435"/>
    <lineage>
        <taxon>Eukaryota</taxon>
        <taxon>Viridiplantae</taxon>
        <taxon>Streptophyta</taxon>
        <taxon>Embryophyta</taxon>
        <taxon>Tracheophyta</taxon>
        <taxon>Spermatophyta</taxon>
        <taxon>Magnoliopsida</taxon>
        <taxon>Magnoliidae</taxon>
        <taxon>Laurales</taxon>
        <taxon>Lauraceae</taxon>
        <taxon>Persea</taxon>
    </lineage>
</organism>
<gene>
    <name evidence="1" type="ORF">MRB53_031209</name>
</gene>
<dbReference type="EMBL" id="CM056818">
    <property type="protein sequence ID" value="KAJ8622680.1"/>
    <property type="molecule type" value="Genomic_DNA"/>
</dbReference>
<protein>
    <submittedName>
        <fullName evidence="1">Uncharacterized protein</fullName>
    </submittedName>
</protein>
<keyword evidence="2" id="KW-1185">Reference proteome</keyword>
<accession>A0ACC2KNF6</accession>